<protein>
    <submittedName>
        <fullName evidence="2">Uncharacterized protein</fullName>
    </submittedName>
</protein>
<gene>
    <name evidence="2" type="ORF">NIES2135_20420</name>
</gene>
<evidence type="ECO:0000313" key="2">
    <source>
        <dbReference type="EMBL" id="BAY55219.1"/>
    </source>
</evidence>
<proteinExistence type="predicted"/>
<name>A0A1Z4JEN6_LEPBY</name>
<reference evidence="2 3" key="1">
    <citation type="submission" date="2017-06" db="EMBL/GenBank/DDBJ databases">
        <title>Genome sequencing of cyanobaciteial culture collection at National Institute for Environmental Studies (NIES).</title>
        <authorList>
            <person name="Hirose Y."/>
            <person name="Shimura Y."/>
            <person name="Fujisawa T."/>
            <person name="Nakamura Y."/>
            <person name="Kawachi M."/>
        </authorList>
    </citation>
    <scope>NUCLEOTIDE SEQUENCE [LARGE SCALE GENOMIC DNA]</scope>
    <source>
        <strain evidence="2 3">NIES-2135</strain>
    </source>
</reference>
<feature type="coiled-coil region" evidence="1">
    <location>
        <begin position="71"/>
        <end position="98"/>
    </location>
</feature>
<organism evidence="2 3">
    <name type="scientific">Leptolyngbya boryana NIES-2135</name>
    <dbReference type="NCBI Taxonomy" id="1973484"/>
    <lineage>
        <taxon>Bacteria</taxon>
        <taxon>Bacillati</taxon>
        <taxon>Cyanobacteriota</taxon>
        <taxon>Cyanophyceae</taxon>
        <taxon>Leptolyngbyales</taxon>
        <taxon>Leptolyngbyaceae</taxon>
        <taxon>Leptolyngbya group</taxon>
        <taxon>Leptolyngbya</taxon>
    </lineage>
</organism>
<sequence>MTNQLALFDLPEAPKPTPEIAKVVVPKHLEAEVLAFVKMLKAPAKGVVQSKPFAVTIARSTETKRYLIPAVTITEEQSEMLDREVEKLIAEMDRLKFKSGDRLQVLAGISERCGIPVEVRQ</sequence>
<keyword evidence="1" id="KW-0175">Coiled coil</keyword>
<dbReference type="AlphaFoldDB" id="A0A1Z4JEN6"/>
<evidence type="ECO:0000313" key="3">
    <source>
        <dbReference type="Proteomes" id="UP000217895"/>
    </source>
</evidence>
<dbReference type="EMBL" id="AP018203">
    <property type="protein sequence ID" value="BAY55219.1"/>
    <property type="molecule type" value="Genomic_DNA"/>
</dbReference>
<evidence type="ECO:0000256" key="1">
    <source>
        <dbReference type="SAM" id="Coils"/>
    </source>
</evidence>
<keyword evidence="3" id="KW-1185">Reference proteome</keyword>
<accession>A0A1Z4JEN6</accession>
<dbReference type="Proteomes" id="UP000217895">
    <property type="component" value="Chromosome"/>
</dbReference>